<evidence type="ECO:0000259" key="2">
    <source>
        <dbReference type="PROSITE" id="PS51819"/>
    </source>
</evidence>
<sequence length="175" mass="19525">MVGLPGLRGVEHVGFTVPDIEEATSFFVNVIGCEHVYSLGPFRSSDDWMATHLNVPADAIMRELRFFRCRNGPNFEIFQYEASGQRLSPPRNSDVGGHHLAFYVDDFGAALAYLKGHGIRLLGEPTYRDTGPSAGQTWIYFLAPWGMQLELVSFPQGKLYEKTATTLLWQPSAVL</sequence>
<evidence type="ECO:0000313" key="3">
    <source>
        <dbReference type="EMBL" id="POF62646.1"/>
    </source>
</evidence>
<dbReference type="GO" id="GO:0046491">
    <property type="term" value="P:L-methylmalonyl-CoA metabolic process"/>
    <property type="evidence" value="ECO:0007669"/>
    <property type="project" value="TreeGrafter"/>
</dbReference>
<dbReference type="GO" id="GO:0046872">
    <property type="term" value="F:metal ion binding"/>
    <property type="evidence" value="ECO:0007669"/>
    <property type="project" value="UniProtKB-KW"/>
</dbReference>
<accession>A0A2S3W1B9</accession>
<dbReference type="Pfam" id="PF13669">
    <property type="entry name" value="Glyoxalase_4"/>
    <property type="match status" value="1"/>
</dbReference>
<keyword evidence="1" id="KW-0479">Metal-binding</keyword>
<reference evidence="3 4" key="1">
    <citation type="submission" date="2018-01" db="EMBL/GenBank/DDBJ databases">
        <title>Draft Genome Sequence of Komagataeibacter maltaceti LMG 1529, a Vinegar Producing Acetic Acid Bacterium Isolated from Malt Vinegar Brewery Acetifiers.</title>
        <authorList>
            <person name="Zhang Q."/>
            <person name="Hollensteiner J."/>
            <person name="Poehlein A."/>
            <person name="Daniel R."/>
        </authorList>
    </citation>
    <scope>NUCLEOTIDE SEQUENCE [LARGE SCALE GENOMIC DNA]</scope>
    <source>
        <strain evidence="3 4">LMG 1529</strain>
    </source>
</reference>
<dbReference type="GO" id="GO:0004493">
    <property type="term" value="F:methylmalonyl-CoA epimerase activity"/>
    <property type="evidence" value="ECO:0007669"/>
    <property type="project" value="TreeGrafter"/>
</dbReference>
<protein>
    <recommendedName>
        <fullName evidence="2">VOC domain-containing protein</fullName>
    </recommendedName>
</protein>
<evidence type="ECO:0000313" key="4">
    <source>
        <dbReference type="Proteomes" id="UP000237344"/>
    </source>
</evidence>
<dbReference type="InterPro" id="IPR051785">
    <property type="entry name" value="MMCE/EMCE_epimerase"/>
</dbReference>
<dbReference type="PANTHER" id="PTHR43048">
    <property type="entry name" value="METHYLMALONYL-COA EPIMERASE"/>
    <property type="match status" value="1"/>
</dbReference>
<evidence type="ECO:0000256" key="1">
    <source>
        <dbReference type="ARBA" id="ARBA00022723"/>
    </source>
</evidence>
<comment type="caution">
    <text evidence="3">The sequence shown here is derived from an EMBL/GenBank/DDBJ whole genome shotgun (WGS) entry which is preliminary data.</text>
</comment>
<organism evidence="3 4">
    <name type="scientific">Novacetimonas maltaceti</name>
    <dbReference type="NCBI Taxonomy" id="1203393"/>
    <lineage>
        <taxon>Bacteria</taxon>
        <taxon>Pseudomonadati</taxon>
        <taxon>Pseudomonadota</taxon>
        <taxon>Alphaproteobacteria</taxon>
        <taxon>Acetobacterales</taxon>
        <taxon>Acetobacteraceae</taxon>
        <taxon>Novacetimonas</taxon>
    </lineage>
</organism>
<dbReference type="EMBL" id="POTC01000020">
    <property type="protein sequence ID" value="POF62646.1"/>
    <property type="molecule type" value="Genomic_DNA"/>
</dbReference>
<dbReference type="SUPFAM" id="SSF54593">
    <property type="entry name" value="Glyoxalase/Bleomycin resistance protein/Dihydroxybiphenyl dioxygenase"/>
    <property type="match status" value="1"/>
</dbReference>
<dbReference type="OrthoDB" id="2613830at2"/>
<dbReference type="InterPro" id="IPR029068">
    <property type="entry name" value="Glyas_Bleomycin-R_OHBP_Dase"/>
</dbReference>
<dbReference type="PANTHER" id="PTHR43048:SF6">
    <property type="entry name" value="BLR8189 PROTEIN"/>
    <property type="match status" value="1"/>
</dbReference>
<dbReference type="Proteomes" id="UP000237344">
    <property type="component" value="Unassembled WGS sequence"/>
</dbReference>
<feature type="domain" description="VOC" evidence="2">
    <location>
        <begin position="9"/>
        <end position="154"/>
    </location>
</feature>
<dbReference type="InterPro" id="IPR037523">
    <property type="entry name" value="VOC_core"/>
</dbReference>
<proteinExistence type="predicted"/>
<dbReference type="AlphaFoldDB" id="A0A2S3W1B9"/>
<dbReference type="Gene3D" id="3.10.180.10">
    <property type="entry name" value="2,3-Dihydroxybiphenyl 1,2-Dioxygenase, domain 1"/>
    <property type="match status" value="1"/>
</dbReference>
<dbReference type="PROSITE" id="PS51819">
    <property type="entry name" value="VOC"/>
    <property type="match status" value="1"/>
</dbReference>
<gene>
    <name evidence="3" type="ORF">KMAL_17670</name>
</gene>
<dbReference type="RefSeq" id="WP_110095349.1">
    <property type="nucleotide sequence ID" value="NZ_NKUE01000021.1"/>
</dbReference>
<name>A0A2S3W1B9_9PROT</name>
<keyword evidence="4" id="KW-1185">Reference proteome</keyword>